<dbReference type="GO" id="GO:0046983">
    <property type="term" value="F:protein dimerization activity"/>
    <property type="evidence" value="ECO:0007669"/>
    <property type="project" value="InterPro"/>
</dbReference>
<dbReference type="SUPFAM" id="SSF53098">
    <property type="entry name" value="Ribonuclease H-like"/>
    <property type="match status" value="1"/>
</dbReference>
<evidence type="ECO:0000256" key="3">
    <source>
        <dbReference type="ARBA" id="ARBA00022723"/>
    </source>
</evidence>
<dbReference type="PANTHER" id="PTHR46481">
    <property type="entry name" value="ZINC FINGER BED DOMAIN-CONTAINING PROTEIN 4"/>
    <property type="match status" value="1"/>
</dbReference>
<dbReference type="Pfam" id="PF02892">
    <property type="entry name" value="zf-BED"/>
    <property type="match status" value="1"/>
</dbReference>
<dbReference type="GO" id="GO:0005634">
    <property type="term" value="C:nucleus"/>
    <property type="evidence" value="ECO:0007669"/>
    <property type="project" value="UniProtKB-SubCell"/>
</dbReference>
<comment type="subcellular location">
    <subcellularLocation>
        <location evidence="1">Nucleus</location>
    </subcellularLocation>
</comment>
<keyword evidence="14" id="KW-1185">Reference proteome</keyword>
<evidence type="ECO:0000256" key="9">
    <source>
        <dbReference type="ARBA" id="ARBA00023242"/>
    </source>
</evidence>
<dbReference type="SUPFAM" id="SSF57667">
    <property type="entry name" value="beta-beta-alpha zinc fingers"/>
    <property type="match status" value="1"/>
</dbReference>
<reference evidence="14" key="1">
    <citation type="journal article" date="2019" name="Nat. Commun.">
        <title>The genome of broomcorn millet.</title>
        <authorList>
            <person name="Zou C."/>
            <person name="Miki D."/>
            <person name="Li D."/>
            <person name="Tang Q."/>
            <person name="Xiao L."/>
            <person name="Rajput S."/>
            <person name="Deng P."/>
            <person name="Jia W."/>
            <person name="Huang R."/>
            <person name="Zhang M."/>
            <person name="Sun Y."/>
            <person name="Hu J."/>
            <person name="Fu X."/>
            <person name="Schnable P.S."/>
            <person name="Li F."/>
            <person name="Zhang H."/>
            <person name="Feng B."/>
            <person name="Zhu X."/>
            <person name="Liu R."/>
            <person name="Schnable J.C."/>
            <person name="Zhu J.-K."/>
            <person name="Zhang H."/>
        </authorList>
    </citation>
    <scope>NUCLEOTIDE SEQUENCE [LARGE SCALE GENOMIC DNA]</scope>
</reference>
<dbReference type="GO" id="GO:0008270">
    <property type="term" value="F:zinc ion binding"/>
    <property type="evidence" value="ECO:0007669"/>
    <property type="project" value="UniProtKB-KW"/>
</dbReference>
<dbReference type="Pfam" id="PF14372">
    <property type="entry name" value="hAT-like_RNase-H"/>
    <property type="match status" value="1"/>
</dbReference>
<dbReference type="InterPro" id="IPR003656">
    <property type="entry name" value="Znf_BED"/>
</dbReference>
<dbReference type="STRING" id="4540.A0A3L6S4I0"/>
<comment type="subunit">
    <text evidence="2">Homodimer.</text>
</comment>
<evidence type="ECO:0000256" key="5">
    <source>
        <dbReference type="ARBA" id="ARBA00022833"/>
    </source>
</evidence>
<evidence type="ECO:0000256" key="10">
    <source>
        <dbReference type="PROSITE-ProRule" id="PRU00027"/>
    </source>
</evidence>
<evidence type="ECO:0000256" key="6">
    <source>
        <dbReference type="ARBA" id="ARBA00023015"/>
    </source>
</evidence>
<evidence type="ECO:0000313" key="13">
    <source>
        <dbReference type="EMBL" id="RLN15539.1"/>
    </source>
</evidence>
<evidence type="ECO:0000313" key="14">
    <source>
        <dbReference type="Proteomes" id="UP000275267"/>
    </source>
</evidence>
<name>A0A3L6S4I0_PANMI</name>
<dbReference type="Pfam" id="PF05699">
    <property type="entry name" value="Dimer_Tnp_hAT"/>
    <property type="match status" value="1"/>
</dbReference>
<keyword evidence="8" id="KW-0804">Transcription</keyword>
<dbReference type="PANTHER" id="PTHR46481:SF10">
    <property type="entry name" value="ZINC FINGER BED DOMAIN-CONTAINING PROTEIN 39"/>
    <property type="match status" value="1"/>
</dbReference>
<dbReference type="InterPro" id="IPR025525">
    <property type="entry name" value="hAT-like_transposase_RNase-H"/>
</dbReference>
<keyword evidence="5" id="KW-0862">Zinc</keyword>
<comment type="caution">
    <text evidence="13">The sequence shown here is derived from an EMBL/GenBank/DDBJ whole genome shotgun (WGS) entry which is preliminary data.</text>
</comment>
<dbReference type="GO" id="GO:0003677">
    <property type="term" value="F:DNA binding"/>
    <property type="evidence" value="ECO:0007669"/>
    <property type="project" value="UniProtKB-KW"/>
</dbReference>
<dbReference type="PROSITE" id="PS50808">
    <property type="entry name" value="ZF_BED"/>
    <property type="match status" value="1"/>
</dbReference>
<organism evidence="13 14">
    <name type="scientific">Panicum miliaceum</name>
    <name type="common">Proso millet</name>
    <name type="synonym">Broomcorn millet</name>
    <dbReference type="NCBI Taxonomy" id="4540"/>
    <lineage>
        <taxon>Eukaryota</taxon>
        <taxon>Viridiplantae</taxon>
        <taxon>Streptophyta</taxon>
        <taxon>Embryophyta</taxon>
        <taxon>Tracheophyta</taxon>
        <taxon>Spermatophyta</taxon>
        <taxon>Magnoliopsida</taxon>
        <taxon>Liliopsida</taxon>
        <taxon>Poales</taxon>
        <taxon>Poaceae</taxon>
        <taxon>PACMAD clade</taxon>
        <taxon>Panicoideae</taxon>
        <taxon>Panicodae</taxon>
        <taxon>Paniceae</taxon>
        <taxon>Panicinae</taxon>
        <taxon>Panicum</taxon>
        <taxon>Panicum sect. Panicum</taxon>
    </lineage>
</organism>
<dbReference type="EMBL" id="PQIB02000005">
    <property type="protein sequence ID" value="RLN15539.1"/>
    <property type="molecule type" value="Genomic_DNA"/>
</dbReference>
<evidence type="ECO:0000256" key="2">
    <source>
        <dbReference type="ARBA" id="ARBA00011738"/>
    </source>
</evidence>
<proteinExistence type="predicted"/>
<evidence type="ECO:0000256" key="7">
    <source>
        <dbReference type="ARBA" id="ARBA00023125"/>
    </source>
</evidence>
<dbReference type="InterPro" id="IPR012337">
    <property type="entry name" value="RNaseH-like_sf"/>
</dbReference>
<keyword evidence="9" id="KW-0539">Nucleus</keyword>
<dbReference type="SUPFAM" id="SSF140996">
    <property type="entry name" value="Hermes dimerisation domain"/>
    <property type="match status" value="1"/>
</dbReference>
<keyword evidence="6" id="KW-0805">Transcription regulation</keyword>
<gene>
    <name evidence="13" type="ORF">C2845_PM02G25550</name>
</gene>
<dbReference type="InterPro" id="IPR052035">
    <property type="entry name" value="ZnF_BED_domain_contain"/>
</dbReference>
<dbReference type="InterPro" id="IPR036236">
    <property type="entry name" value="Znf_C2H2_sf"/>
</dbReference>
<keyword evidence="4 10" id="KW-0863">Zinc-finger</keyword>
<feature type="domain" description="BED-type" evidence="12">
    <location>
        <begin position="49"/>
        <end position="105"/>
    </location>
</feature>
<evidence type="ECO:0000259" key="12">
    <source>
        <dbReference type="PROSITE" id="PS50808"/>
    </source>
</evidence>
<feature type="compositionally biased region" description="Polar residues" evidence="11">
    <location>
        <begin position="15"/>
        <end position="35"/>
    </location>
</feature>
<evidence type="ECO:0000256" key="4">
    <source>
        <dbReference type="ARBA" id="ARBA00022771"/>
    </source>
</evidence>
<accession>A0A3L6S4I0</accession>
<evidence type="ECO:0000256" key="1">
    <source>
        <dbReference type="ARBA" id="ARBA00004123"/>
    </source>
</evidence>
<dbReference type="Proteomes" id="UP000275267">
    <property type="component" value="Unassembled WGS sequence"/>
</dbReference>
<dbReference type="InterPro" id="IPR008906">
    <property type="entry name" value="HATC_C_dom"/>
</dbReference>
<protein>
    <submittedName>
        <fullName evidence="13">Zinc finger BED domain-containing protein RICESLEEPER 1-like</fullName>
    </submittedName>
</protein>
<dbReference type="AlphaFoldDB" id="A0A3L6S4I0"/>
<dbReference type="GO" id="GO:0009791">
    <property type="term" value="P:post-embryonic development"/>
    <property type="evidence" value="ECO:0007669"/>
    <property type="project" value="UniProtKB-ARBA"/>
</dbReference>
<evidence type="ECO:0000256" key="8">
    <source>
        <dbReference type="ARBA" id="ARBA00023163"/>
    </source>
</evidence>
<sequence length="703" mass="81393">MHKRLLEAKKRKRSISSVHTSNSVHLDTQLTSSPTPVSPVQKRSKRVGSKKSLVWKHFDTGLRDQDPVAVCKYCGQVYAYDRSTHGTSTLWYHLRSLCPQEPLKGQDMQRKGQGTPKQSYSIEDCHKALAEMVIIDEMPFRSVEGEGFRRYSKVLQPRFDPPSRITVARDCIQRYIEEKPKLKKILKNHRICLTTDTWTSKQNLNYMSLTAHWIDDHWKLQKRILNFCSVADHKGETLGKRVEECLLDWRIDCLFTVTVDNASSNDKLIEYLKGACEDWNGVVLKNKFLHVRCCVHIVNLVVKSGLEEHNHSIEKIRTAVKFVRSSPSRLKIFKKCAELEKISSRSLLTLDLETRWNATYLMLENAEKFEKAFARLAKVCRPFREYFTNRDPPDPDDWQSARRILCFLKLFEKVTNRLSASLHVTSSIVFHDIRLMHAKLIEIAGEEDPTLSSMAYHMKLKFDKYWKHEGNLNYLLFIAVILDPRYKLQYLGFCLELMYGPDEGKELTEKIESALNELFGCFVETVNASSSRNRGSNQYPVHINVDEEDEENPWDMLASQFERHMEEVESESNDSELSKYLADKREKRTKEFDILDYWKVSSNKYLVLSLLAKDVLAVPALTVPSESAFSTGGRIIHPLRCSLSTHTVEALICAQSWLQISQSKMSAREAAEEIQTYEEIREEFLSKDCVDNQQQIDFTLFEG</sequence>
<dbReference type="OrthoDB" id="785030at2759"/>
<feature type="region of interest" description="Disordered" evidence="11">
    <location>
        <begin position="1"/>
        <end position="46"/>
    </location>
</feature>
<evidence type="ECO:0000256" key="11">
    <source>
        <dbReference type="SAM" id="MobiDB-lite"/>
    </source>
</evidence>
<keyword evidence="7" id="KW-0238">DNA-binding</keyword>
<dbReference type="SMART" id="SM00614">
    <property type="entry name" value="ZnF_BED"/>
    <property type="match status" value="1"/>
</dbReference>
<keyword evidence="3" id="KW-0479">Metal-binding</keyword>